<dbReference type="SUPFAM" id="SSF47576">
    <property type="entry name" value="Calponin-homology domain, CH-domain"/>
    <property type="match status" value="1"/>
</dbReference>
<evidence type="ECO:0000256" key="2">
    <source>
        <dbReference type="ARBA" id="ARBA00010255"/>
    </source>
</evidence>
<dbReference type="AlphaFoldDB" id="A0A060WKF1"/>
<dbReference type="SUPFAM" id="SSF46966">
    <property type="entry name" value="Spectrin repeat"/>
    <property type="match status" value="4"/>
</dbReference>
<dbReference type="FunFam" id="1.10.418.10:FF:000005">
    <property type="entry name" value="Actinin alpha 4"/>
    <property type="match status" value="1"/>
</dbReference>
<dbReference type="SMART" id="SM01184">
    <property type="entry name" value="efhand_Ca_insen"/>
    <property type="match status" value="1"/>
</dbReference>
<keyword evidence="9" id="KW-0009">Actin-binding</keyword>
<keyword evidence="5" id="KW-0677">Repeat</keyword>
<evidence type="ECO:0000256" key="6">
    <source>
        <dbReference type="ARBA" id="ARBA00022837"/>
    </source>
</evidence>
<evidence type="ECO:0000256" key="7">
    <source>
        <dbReference type="ARBA" id="ARBA00023157"/>
    </source>
</evidence>
<feature type="domain" description="EF-hand" evidence="13">
    <location>
        <begin position="822"/>
        <end position="857"/>
    </location>
</feature>
<keyword evidence="10" id="KW-0175">Coiled coil</keyword>
<dbReference type="GO" id="GO:0003779">
    <property type="term" value="F:actin binding"/>
    <property type="evidence" value="ECO:0007669"/>
    <property type="project" value="UniProtKB-KW"/>
</dbReference>
<dbReference type="PROSITE" id="PS50021">
    <property type="entry name" value="CH"/>
    <property type="match status" value="2"/>
</dbReference>
<feature type="coiled-coil region" evidence="10">
    <location>
        <begin position="506"/>
        <end position="540"/>
    </location>
</feature>
<dbReference type="SMART" id="SM00033">
    <property type="entry name" value="CH"/>
    <property type="match status" value="2"/>
</dbReference>
<evidence type="ECO:0000256" key="11">
    <source>
        <dbReference type="SAM" id="MobiDB-lite"/>
    </source>
</evidence>
<dbReference type="PaxDb" id="8022-A0A060WKF1"/>
<evidence type="ECO:0000259" key="13">
    <source>
        <dbReference type="PROSITE" id="PS50222"/>
    </source>
</evidence>
<feature type="region of interest" description="Disordered" evidence="11">
    <location>
        <begin position="991"/>
        <end position="1011"/>
    </location>
</feature>
<dbReference type="GO" id="GO:0005509">
    <property type="term" value="F:calcium ion binding"/>
    <property type="evidence" value="ECO:0007669"/>
    <property type="project" value="InterPro"/>
</dbReference>
<dbReference type="InterPro" id="IPR002048">
    <property type="entry name" value="EF_hand_dom"/>
</dbReference>
<evidence type="ECO:0000313" key="15">
    <source>
        <dbReference type="Proteomes" id="UP000193380"/>
    </source>
</evidence>
<gene>
    <name evidence="14" type="ORF">GSONMT00028424001</name>
</gene>
<protein>
    <recommendedName>
        <fullName evidence="16">Alpha-actinin-4</fullName>
    </recommendedName>
</protein>
<dbReference type="FunFam" id="1.10.238.10:FF:000004">
    <property type="entry name" value="Actinin alpha 1"/>
    <property type="match status" value="1"/>
</dbReference>
<dbReference type="CDD" id="cd21216">
    <property type="entry name" value="CH_ACTN_rpt2"/>
    <property type="match status" value="1"/>
</dbReference>
<dbReference type="InterPro" id="IPR001715">
    <property type="entry name" value="CH_dom"/>
</dbReference>
<feature type="domain" description="Calponin-homology (CH)" evidence="12">
    <location>
        <begin position="41"/>
        <end position="145"/>
    </location>
</feature>
<dbReference type="Gene3D" id="1.10.238.10">
    <property type="entry name" value="EF-hand"/>
    <property type="match status" value="3"/>
</dbReference>
<dbReference type="FunFam" id="1.10.418.10:FF:000001">
    <property type="entry name" value="Actinin alpha 1"/>
    <property type="match status" value="1"/>
</dbReference>
<keyword evidence="8" id="KW-0325">Glycoprotein</keyword>
<dbReference type="SMART" id="SM00150">
    <property type="entry name" value="SPEC"/>
    <property type="match status" value="2"/>
</dbReference>
<dbReference type="Pfam" id="PF00307">
    <property type="entry name" value="CH"/>
    <property type="match status" value="2"/>
</dbReference>
<dbReference type="InterPro" id="IPR011992">
    <property type="entry name" value="EF-hand-dom_pair"/>
</dbReference>
<evidence type="ECO:0000259" key="12">
    <source>
        <dbReference type="PROSITE" id="PS50021"/>
    </source>
</evidence>
<dbReference type="CDD" id="cd00176">
    <property type="entry name" value="SPEC"/>
    <property type="match status" value="1"/>
</dbReference>
<dbReference type="Gene3D" id="1.20.58.60">
    <property type="match status" value="4"/>
</dbReference>
<keyword evidence="7" id="KW-1015">Disulfide bond</keyword>
<keyword evidence="4" id="KW-0479">Metal-binding</keyword>
<dbReference type="Pfam" id="PF13499">
    <property type="entry name" value="EF-hand_7"/>
    <property type="match status" value="1"/>
</dbReference>
<dbReference type="InterPro" id="IPR018159">
    <property type="entry name" value="Spectrin/alpha-actinin"/>
</dbReference>
<dbReference type="CDD" id="cd21214">
    <property type="entry name" value="CH_ACTN_rpt1"/>
    <property type="match status" value="1"/>
</dbReference>
<dbReference type="FunFam" id="1.20.58.60:FF:000005">
    <property type="entry name" value="Actinin alpha 1"/>
    <property type="match status" value="1"/>
</dbReference>
<dbReference type="Pfam" id="PF10591">
    <property type="entry name" value="SPARC_Ca_bdg"/>
    <property type="match status" value="1"/>
</dbReference>
<dbReference type="PROSITE" id="PS00020">
    <property type="entry name" value="ACTININ_2"/>
    <property type="match status" value="1"/>
</dbReference>
<dbReference type="FunFam" id="1.20.58.60:FF:000003">
    <property type="entry name" value="Actinin, alpha 1"/>
    <property type="match status" value="1"/>
</dbReference>
<evidence type="ECO:0000256" key="5">
    <source>
        <dbReference type="ARBA" id="ARBA00022737"/>
    </source>
</evidence>
<dbReference type="PROSITE" id="PS50222">
    <property type="entry name" value="EF_HAND_2"/>
    <property type="match status" value="2"/>
</dbReference>
<feature type="region of interest" description="Disordered" evidence="11">
    <location>
        <begin position="1"/>
        <end position="22"/>
    </location>
</feature>
<keyword evidence="3" id="KW-0964">Secreted</keyword>
<keyword evidence="6" id="KW-0106">Calcium</keyword>
<dbReference type="InterPro" id="IPR001589">
    <property type="entry name" value="Actinin_actin-bd_CS"/>
</dbReference>
<dbReference type="GO" id="GO:0005576">
    <property type="term" value="C:extracellular region"/>
    <property type="evidence" value="ECO:0007669"/>
    <property type="project" value="UniProtKB-SubCell"/>
</dbReference>
<dbReference type="Proteomes" id="UP000193380">
    <property type="component" value="Unassembled WGS sequence"/>
</dbReference>
<dbReference type="FunFam" id="1.20.58.60:FF:000004">
    <property type="entry name" value="Actinin alpha 1"/>
    <property type="match status" value="1"/>
</dbReference>
<dbReference type="SUPFAM" id="SSF47473">
    <property type="entry name" value="EF-hand"/>
    <property type="match status" value="2"/>
</dbReference>
<comment type="subcellular location">
    <subcellularLocation>
        <location evidence="1">Secreted</location>
    </subcellularLocation>
</comment>
<dbReference type="Gene3D" id="1.10.418.10">
    <property type="entry name" value="Calponin-like domain"/>
    <property type="match status" value="2"/>
</dbReference>
<dbReference type="PROSITE" id="PS00019">
    <property type="entry name" value="ACTININ_1"/>
    <property type="match status" value="1"/>
</dbReference>
<evidence type="ECO:0008006" key="16">
    <source>
        <dbReference type="Google" id="ProtNLM"/>
    </source>
</evidence>
<dbReference type="EMBL" id="FR904592">
    <property type="protein sequence ID" value="CDQ67647.1"/>
    <property type="molecule type" value="Genomic_DNA"/>
</dbReference>
<organism evidence="14 15">
    <name type="scientific">Oncorhynchus mykiss</name>
    <name type="common">Rainbow trout</name>
    <name type="synonym">Salmo gairdneri</name>
    <dbReference type="NCBI Taxonomy" id="8022"/>
    <lineage>
        <taxon>Eukaryota</taxon>
        <taxon>Metazoa</taxon>
        <taxon>Chordata</taxon>
        <taxon>Craniata</taxon>
        <taxon>Vertebrata</taxon>
        <taxon>Euteleostomi</taxon>
        <taxon>Actinopterygii</taxon>
        <taxon>Neopterygii</taxon>
        <taxon>Teleostei</taxon>
        <taxon>Protacanthopterygii</taxon>
        <taxon>Salmoniformes</taxon>
        <taxon>Salmonidae</taxon>
        <taxon>Salmoninae</taxon>
        <taxon>Oncorhynchus</taxon>
    </lineage>
</organism>
<evidence type="ECO:0000256" key="4">
    <source>
        <dbReference type="ARBA" id="ARBA00022723"/>
    </source>
</evidence>
<dbReference type="STRING" id="8022.A0A060WKF1"/>
<dbReference type="InterPro" id="IPR019577">
    <property type="entry name" value="SPARC/Testican_Ca-bd-dom"/>
</dbReference>
<dbReference type="InterPro" id="IPR014837">
    <property type="entry name" value="EF-hand_Ca_insen"/>
</dbReference>
<dbReference type="Pfam" id="PF08726">
    <property type="entry name" value="EFhand_Ca_insen"/>
    <property type="match status" value="1"/>
</dbReference>
<sequence>MVDYHASNSQASSGGPAIYMDPREQENDWDRDLLLDPAWEKQQRKTFTAWCNSHLRKAGTQIENIEEDFRDGLKLMLLLEVISGERLPKPERGKMRVHKINNVNKALDYIAGKGVKLVSIGAEEIVDGNAKMTLGMIWTIILRFAIQDISVEETSAKEGLLLWCQRKTAPYKNVNVQNFHISWKDGLAFNALIHRHRPELIDYDKLRKDDPLTNLNNAFEVAEKYLDIPKMMDAEDIVNTARPDEKAIMTYVSSFYHAFSGAQKGPLVVKRIILNESLSPGSDVVYELQSQERCTCRTVCHNIVGTLRPDEKAIMTYVSCFYHAFSGAQKAETAANRICKVLAVNQENEHLMEDYEKLASDLLDWIRRTIPWLENRAPEKTMAEMQQKLEDFRGYRRVHKPPKVQEKCQLEINFNTLQTKLRLSNRPAFMPSEGRMVSDINGSWHNLEGAEKGYEEWMLNEIRRLERLDHLAEKFRQKATIHESWTDGKEAMLTQKDYETASLSEVKALLRKHEAFESDLAAHQDRVEQIAAIAQELNELDYYDSPSVNARCQKICEQWDALGSLTQSRRESLERTEKQLESIDELYLEYAKRAAPFNNWMEGAMEDLQDMFIVHNIEEIQGLITAHEQFKSTLPEANKEREAIQAIQAEVQKIAQYNGIKLSGGNPYTTITPKTIDNKWDKVEQLVPQRDKALQEELAKQQSNDHLRRKFATQANIVGPWIQTKMEEIGRISIEMNGTLEDQLVNLREYEQSIIEYKPNIDQLEGDHQLIQEALIFDNKYTAYTMEHLRVGWEQLLTTIARTINEIENQILTRDAKGISQEQLHEYRTSFNHFDKDHSGGLMAEEFKACLISLGYDVENNKTGDAEFARIMGIVDPNNSGVVTFQAFIDFMSRETTDTDTADQVIASFKILAADKNFIMAEELRRELPPDQAEYCIARMAPYSGPDAKPGALDYMSFSTALYGERVYEFRLEIIPMDVVAPFRNRLPDCSLEEPHSSQPDRSYGDRSLPGCPGAQKKEFLQSLLRALQLEVEQSGILSPHRVSDAPLSGPMSPPPSTPVPSLRVEVWDMSDPGGEEEVLRWHFRQLDTDDSGVLSEREARPLRLYLRRRLKPRRCAKKFAQYCDRDGDRGLTLSELNACLGL</sequence>
<feature type="compositionally biased region" description="Polar residues" evidence="11">
    <location>
        <begin position="1"/>
        <end position="13"/>
    </location>
</feature>
<dbReference type="InterPro" id="IPR036872">
    <property type="entry name" value="CH_dom_sf"/>
</dbReference>
<dbReference type="Pfam" id="PF00435">
    <property type="entry name" value="Spectrin"/>
    <property type="match status" value="4"/>
</dbReference>
<reference evidence="14" key="1">
    <citation type="journal article" date="2014" name="Nat. Commun.">
        <title>The rainbow trout genome provides novel insights into evolution after whole-genome duplication in vertebrates.</title>
        <authorList>
            <person name="Berthelot C."/>
            <person name="Brunet F."/>
            <person name="Chalopin D."/>
            <person name="Juanchich A."/>
            <person name="Bernard M."/>
            <person name="Noel B."/>
            <person name="Bento P."/>
            <person name="Da Silva C."/>
            <person name="Labadie K."/>
            <person name="Alberti A."/>
            <person name="Aury J.M."/>
            <person name="Louis A."/>
            <person name="Dehais P."/>
            <person name="Bardou P."/>
            <person name="Montfort J."/>
            <person name="Klopp C."/>
            <person name="Cabau C."/>
            <person name="Gaspin C."/>
            <person name="Thorgaard G.H."/>
            <person name="Boussaha M."/>
            <person name="Quillet E."/>
            <person name="Guyomard R."/>
            <person name="Galiana D."/>
            <person name="Bobe J."/>
            <person name="Volff J.N."/>
            <person name="Genet C."/>
            <person name="Wincker P."/>
            <person name="Jaillon O."/>
            <person name="Roest Crollius H."/>
            <person name="Guiguen Y."/>
        </authorList>
    </citation>
    <scope>NUCLEOTIDE SEQUENCE [LARGE SCALE GENOMIC DNA]</scope>
</reference>
<feature type="domain" description="EF-hand" evidence="13">
    <location>
        <begin position="863"/>
        <end position="898"/>
    </location>
</feature>
<dbReference type="PANTHER" id="PTHR11915">
    <property type="entry name" value="SPECTRIN/FILAMIN RELATED CYTOSKELETAL PROTEIN"/>
    <property type="match status" value="1"/>
</dbReference>
<evidence type="ECO:0000256" key="1">
    <source>
        <dbReference type="ARBA" id="ARBA00004613"/>
    </source>
</evidence>
<evidence type="ECO:0000256" key="9">
    <source>
        <dbReference type="ARBA" id="ARBA00023203"/>
    </source>
</evidence>
<evidence type="ECO:0000256" key="8">
    <source>
        <dbReference type="ARBA" id="ARBA00023180"/>
    </source>
</evidence>
<dbReference type="SMART" id="SM00054">
    <property type="entry name" value="EFh"/>
    <property type="match status" value="2"/>
</dbReference>
<accession>A0A060WKF1</accession>
<name>A0A060WKF1_ONCMY</name>
<dbReference type="FunFam" id="1.20.58.60:FF:000002">
    <property type="entry name" value="Actinin, alpha 1"/>
    <property type="match status" value="1"/>
</dbReference>
<reference evidence="14" key="2">
    <citation type="submission" date="2014-03" db="EMBL/GenBank/DDBJ databases">
        <authorList>
            <person name="Genoscope - CEA"/>
        </authorList>
    </citation>
    <scope>NUCLEOTIDE SEQUENCE</scope>
</reference>
<evidence type="ECO:0000256" key="10">
    <source>
        <dbReference type="SAM" id="Coils"/>
    </source>
</evidence>
<comment type="similarity">
    <text evidence="2">Belongs to the alpha-actinin family.</text>
</comment>
<dbReference type="CDD" id="cd00051">
    <property type="entry name" value="EFh"/>
    <property type="match status" value="1"/>
</dbReference>
<proteinExistence type="inferred from homology"/>
<evidence type="ECO:0000256" key="3">
    <source>
        <dbReference type="ARBA" id="ARBA00022525"/>
    </source>
</evidence>
<feature type="domain" description="Calponin-homology (CH)" evidence="12">
    <location>
        <begin position="154"/>
        <end position="260"/>
    </location>
</feature>
<dbReference type="InterPro" id="IPR002017">
    <property type="entry name" value="Spectrin_repeat"/>
</dbReference>
<evidence type="ECO:0000313" key="14">
    <source>
        <dbReference type="EMBL" id="CDQ67647.1"/>
    </source>
</evidence>